<sequence length="573" mass="65658">MINKFRVIMRAIHLVRDKGIKSFINKAHEKWFQLSFSEPPFVPLAEQQLEEQKNRIFDIQPKISIVVPVYNTNPLFLKQMVESVLNQTYSNFELCLFNGGSTEGDVEKVINHFISKSDKIVYACSETNYGISENTNRALALATGEYIGLLDHDDLLTHDALYECVDAINRHGADVIYSDEDKIIGNTRKHISVHKKPDWSPDTLLSYNYICHFLVFKTSLLQSTGLFNSQFDGSQDYDFILRLTERAICVHHIPKVLYHWRISENSTAASYSAKSYALQAGKNALQNYVSNRNESLTVNEGAFHGAFNITPVLNEIQTAALFCLGNWESTQSIKEYYASLNISSEYRPFDVVMMNFTPFHKDAYSIAEQSSYYKVYDCSDKNVAEALNGLLKKSNADHAIVINADIHSLADNWYKILIAEAVSTESAVIAPKVLNKKNKISSYGLAVSQKGIINLYHNINSSFFGYFGRLKIAQNITAISPELFLLKKDAYKYYGDFDETYTTDLTIVDYCLRVNFLSGHVKLVNHELLYTRQSHSYSWPKNEREVMLEKYKDYLQDRDHYYPLDFLYKPEGL</sequence>
<keyword evidence="3" id="KW-0808">Transferase</keyword>
<gene>
    <name evidence="3" type="ORF">JDW19_08955</name>
</gene>
<dbReference type="Pfam" id="PF00535">
    <property type="entry name" value="Glycos_transf_2"/>
    <property type="match status" value="1"/>
</dbReference>
<organism evidence="3 4">
    <name type="scientific">Paenibacillus polymyxa</name>
    <name type="common">Bacillus polymyxa</name>
    <dbReference type="NCBI Taxonomy" id="1406"/>
    <lineage>
        <taxon>Bacteria</taxon>
        <taxon>Bacillati</taxon>
        <taxon>Bacillota</taxon>
        <taxon>Bacilli</taxon>
        <taxon>Bacillales</taxon>
        <taxon>Paenibacillaceae</taxon>
        <taxon>Paenibacillus</taxon>
    </lineage>
</organism>
<dbReference type="Gene3D" id="3.90.550.10">
    <property type="entry name" value="Spore Coat Polysaccharide Biosynthesis Protein SpsA, Chain A"/>
    <property type="match status" value="2"/>
</dbReference>
<comment type="caution">
    <text evidence="3">The sequence shown here is derived from an EMBL/GenBank/DDBJ whole genome shotgun (WGS) entry which is preliminary data.</text>
</comment>
<dbReference type="Proteomes" id="UP000650605">
    <property type="component" value="Unassembled WGS sequence"/>
</dbReference>
<dbReference type="AlphaFoldDB" id="A0A8I1IUE7"/>
<dbReference type="InterPro" id="IPR001173">
    <property type="entry name" value="Glyco_trans_2-like"/>
</dbReference>
<name>A0A8I1IUE7_PAEPO</name>
<dbReference type="EMBL" id="JAEHFQ010000004">
    <property type="protein sequence ID" value="MBM0633258.1"/>
    <property type="molecule type" value="Genomic_DNA"/>
</dbReference>
<dbReference type="PANTHER" id="PTHR22916:SF3">
    <property type="entry name" value="UDP-GLCNAC:BETAGAL BETA-1,3-N-ACETYLGLUCOSAMINYLTRANSFERASE-LIKE PROTEIN 1"/>
    <property type="match status" value="1"/>
</dbReference>
<comment type="similarity">
    <text evidence="1">Belongs to the glycosyltransferase 2 family.</text>
</comment>
<evidence type="ECO:0000259" key="2">
    <source>
        <dbReference type="Pfam" id="PF00535"/>
    </source>
</evidence>
<evidence type="ECO:0000313" key="4">
    <source>
        <dbReference type="Proteomes" id="UP000650605"/>
    </source>
</evidence>
<dbReference type="GO" id="GO:0016758">
    <property type="term" value="F:hexosyltransferase activity"/>
    <property type="evidence" value="ECO:0007669"/>
    <property type="project" value="UniProtKB-ARBA"/>
</dbReference>
<protein>
    <submittedName>
        <fullName evidence="3">Glycosyltransferase</fullName>
    </submittedName>
</protein>
<evidence type="ECO:0000313" key="3">
    <source>
        <dbReference type="EMBL" id="MBM0633258.1"/>
    </source>
</evidence>
<dbReference type="SUPFAM" id="SSF53448">
    <property type="entry name" value="Nucleotide-diphospho-sugar transferases"/>
    <property type="match status" value="2"/>
</dbReference>
<accession>A0A8I1IUE7</accession>
<dbReference type="PANTHER" id="PTHR22916">
    <property type="entry name" value="GLYCOSYLTRANSFERASE"/>
    <property type="match status" value="1"/>
</dbReference>
<feature type="domain" description="Glycosyltransferase 2-like" evidence="2">
    <location>
        <begin position="64"/>
        <end position="218"/>
    </location>
</feature>
<dbReference type="InterPro" id="IPR029044">
    <property type="entry name" value="Nucleotide-diphossugar_trans"/>
</dbReference>
<evidence type="ECO:0000256" key="1">
    <source>
        <dbReference type="ARBA" id="ARBA00006739"/>
    </source>
</evidence>
<dbReference type="CDD" id="cd04184">
    <property type="entry name" value="GT2_RfbC_Mx_like"/>
    <property type="match status" value="1"/>
</dbReference>
<reference evidence="3" key="1">
    <citation type="submission" date="2020-12" db="EMBL/GenBank/DDBJ databases">
        <title>Paenibacillus polymyxa LMG 27872: a double-edged sword.</title>
        <authorList>
            <person name="Langendries S."/>
            <person name="Garcia Mendez S."/>
            <person name="Beirinckx S."/>
            <person name="Viaene T."/>
            <person name="Baeyen S."/>
            <person name="Goeminne G."/>
            <person name="Willems A."/>
            <person name="Debode J."/>
            <person name="Goormachtig S."/>
        </authorList>
    </citation>
    <scope>NUCLEOTIDE SEQUENCE</scope>
    <source>
        <strain evidence="3">LMG 27872</strain>
    </source>
</reference>
<dbReference type="RefSeq" id="WP_165146347.1">
    <property type="nucleotide sequence ID" value="NZ_JAEHFQ010000004.1"/>
</dbReference>
<proteinExistence type="inferred from homology"/>